<dbReference type="Gene3D" id="2.40.50.230">
    <property type="entry name" value="Gp5 N-terminal domain"/>
    <property type="match status" value="1"/>
</dbReference>
<accession>A0ABT8PRK3</accession>
<evidence type="ECO:0000313" key="2">
    <source>
        <dbReference type="EMBL" id="MDN8598612.1"/>
    </source>
</evidence>
<comment type="caution">
    <text evidence="2">The sequence shown here is derived from an EMBL/GenBank/DDBJ whole genome shotgun (WGS) entry which is preliminary data.</text>
</comment>
<protein>
    <submittedName>
        <fullName evidence="2">Oxidoreductase</fullName>
    </submittedName>
</protein>
<name>A0ABT8PRK3_9ENTR</name>
<dbReference type="RefSeq" id="WP_301697120.1">
    <property type="nucleotide sequence ID" value="NZ_JAUJYW010000002.1"/>
</dbReference>
<dbReference type="InterPro" id="IPR037026">
    <property type="entry name" value="Vgr_OB-fold_dom_sf"/>
</dbReference>
<reference evidence="2 3" key="1">
    <citation type="submission" date="2023-07" db="EMBL/GenBank/DDBJ databases">
        <title>Citrobacter selenititolerans sp. nov., isolated from seleniferous soil.</title>
        <authorList>
            <person name="Zhang S."/>
            <person name="Li K."/>
            <person name="Peng J."/>
            <person name="Wang H."/>
            <person name="Sun J."/>
            <person name="Guo Y."/>
        </authorList>
    </citation>
    <scope>NUCLEOTIDE SEQUENCE [LARGE SCALE GENOMIC DNA]</scope>
    <source>
        <strain evidence="2 3">S2-9</strain>
    </source>
</reference>
<evidence type="ECO:0000313" key="3">
    <source>
        <dbReference type="Proteomes" id="UP001174867"/>
    </source>
</evidence>
<gene>
    <name evidence="2" type="ORF">Q0A17_04140</name>
</gene>
<keyword evidence="3" id="KW-1185">Reference proteome</keyword>
<feature type="region of interest" description="Disordered" evidence="1">
    <location>
        <begin position="232"/>
        <end position="260"/>
    </location>
</feature>
<feature type="compositionally biased region" description="Basic and acidic residues" evidence="1">
    <location>
        <begin position="238"/>
        <end position="249"/>
    </location>
</feature>
<evidence type="ECO:0000256" key="1">
    <source>
        <dbReference type="SAM" id="MobiDB-lite"/>
    </source>
</evidence>
<dbReference type="EMBL" id="JAUJYW010000002">
    <property type="protein sequence ID" value="MDN8598612.1"/>
    <property type="molecule type" value="Genomic_DNA"/>
</dbReference>
<sequence>MSQERTNAPGQRRPASDANQFSAISFVIKQYLAGVRTAMPVIVRGVRNDGGVEPVGTVDVEPLVSQLDGAGQIVGHGIIYDLPYLRMQGGTNAIILDPEIGDIGLAVVSDRDVSKVKTTRQPAAPGSNRRNHFSDGFYFGGFLNGNPAQYIRFSSEGIDLVSPTAINMTAPQINETATESITAKAPNINQVAEGSVSISAPEIGLDGALSQGKGENGGDASFGGAVTAEGEVTGKGVKVSDHGHDKVEPGEGQSGGPVNL</sequence>
<dbReference type="Proteomes" id="UP001174867">
    <property type="component" value="Unassembled WGS sequence"/>
</dbReference>
<organism evidence="2 3">
    <name type="scientific">Citrobacter enshiensis</name>
    <dbReference type="NCBI Taxonomy" id="2971264"/>
    <lineage>
        <taxon>Bacteria</taxon>
        <taxon>Pseudomonadati</taxon>
        <taxon>Pseudomonadota</taxon>
        <taxon>Gammaproteobacteria</taxon>
        <taxon>Enterobacterales</taxon>
        <taxon>Enterobacteriaceae</taxon>
        <taxon>Citrobacter</taxon>
    </lineage>
</organism>
<proteinExistence type="predicted"/>